<protein>
    <submittedName>
        <fullName evidence="3">Serine protease</fullName>
    </submittedName>
</protein>
<dbReference type="SUPFAM" id="SSF50494">
    <property type="entry name" value="Trypsin-like serine proteases"/>
    <property type="match status" value="1"/>
</dbReference>
<dbReference type="InterPro" id="IPR043504">
    <property type="entry name" value="Peptidase_S1_PA_chymotrypsin"/>
</dbReference>
<dbReference type="PANTHER" id="PTHR44858:SF1">
    <property type="entry name" value="UDP-N-ACETYLGLUCOSAMINE--PEPTIDE N-ACETYLGLUCOSAMINYLTRANSFERASE SPINDLY-RELATED"/>
    <property type="match status" value="1"/>
</dbReference>
<evidence type="ECO:0000256" key="1">
    <source>
        <dbReference type="ARBA" id="ARBA00022737"/>
    </source>
</evidence>
<dbReference type="OrthoDB" id="561030at2"/>
<dbReference type="SMART" id="SM00028">
    <property type="entry name" value="TPR"/>
    <property type="match status" value="8"/>
</dbReference>
<evidence type="ECO:0000313" key="4">
    <source>
        <dbReference type="Proteomes" id="UP000238937"/>
    </source>
</evidence>
<evidence type="ECO:0000313" key="3">
    <source>
        <dbReference type="EMBL" id="PSB55816.1"/>
    </source>
</evidence>
<dbReference type="AlphaFoldDB" id="A0A2T1GE64"/>
<keyword evidence="3" id="KW-0645">Protease</keyword>
<dbReference type="Proteomes" id="UP000238937">
    <property type="component" value="Unassembled WGS sequence"/>
</dbReference>
<dbReference type="GO" id="GO:0008233">
    <property type="term" value="F:peptidase activity"/>
    <property type="evidence" value="ECO:0007669"/>
    <property type="project" value="UniProtKB-KW"/>
</dbReference>
<dbReference type="InterPro" id="IPR050498">
    <property type="entry name" value="Ycf3"/>
</dbReference>
<keyword evidence="4" id="KW-1185">Reference proteome</keyword>
<dbReference type="Pfam" id="PF13432">
    <property type="entry name" value="TPR_16"/>
    <property type="match status" value="2"/>
</dbReference>
<dbReference type="SUPFAM" id="SSF48439">
    <property type="entry name" value="Protein prenylyltransferase"/>
    <property type="match status" value="1"/>
</dbReference>
<dbReference type="GO" id="GO:0006508">
    <property type="term" value="P:proteolysis"/>
    <property type="evidence" value="ECO:0007669"/>
    <property type="project" value="UniProtKB-KW"/>
</dbReference>
<reference evidence="3 4" key="1">
    <citation type="submission" date="2018-03" db="EMBL/GenBank/DDBJ databases">
        <title>The ancient ancestry and fast evolution of plastids.</title>
        <authorList>
            <person name="Moore K.R."/>
            <person name="Magnabosco C."/>
            <person name="Momper L."/>
            <person name="Gold D.A."/>
            <person name="Bosak T."/>
            <person name="Fournier G.P."/>
        </authorList>
    </citation>
    <scope>NUCLEOTIDE SEQUENCE [LARGE SCALE GENOMIC DNA]</scope>
    <source>
        <strain evidence="3 4">CCALA 037</strain>
    </source>
</reference>
<keyword evidence="3" id="KW-0378">Hydrolase</keyword>
<sequence>MSHQLSQLTALIGLSATIALGQPRIASAKTSVEIGETAKAITVLITEPDSVGSGVILQQQGDIYTVLTAAHVVKNKVSYKITTPDDRSYQVISNSIRSAPGNIDLAVIKFKSTTKYPTAKLGNSNVLRSGMDLYVGGFPSTSRAITEQVFVFREGKVSANSNKTFEKGYSLVYSNDTLPGMSGGAVLNSEGELVAIHGRGDRDENNIKTGFNLGIPINRFATIASNMGVDLGGQVATIPQNTAPRSDDYFASAAQKYANGDYRGTLADLDRAIALNPQSVIAYVGRGMVKYQQLDDAQGALADLNRAIALDPKLANAYNNRGVLKAQKLNDARGGLADLDRSIALDPKFAQAYNNRGNLKYQQFDDVQGALADLNRSIDLDPKVAKTYYNRAVLKSEKLNDDRGTLADLDRAIALNPKYPFYYYYRGNLKAQKFDDVRGSISDLSQAIALNPKFANAYNNRGFLKAQSLNDLPGALADFDRAISIDPQYASPYFNQAMVKAKQNNIKGAISDMQQAAKLYQQQGKQQDAREAIDRIKQWQQTSNNSSF</sequence>
<dbReference type="Pfam" id="PF13365">
    <property type="entry name" value="Trypsin_2"/>
    <property type="match status" value="1"/>
</dbReference>
<keyword evidence="2" id="KW-0802">TPR repeat</keyword>
<keyword evidence="1" id="KW-0677">Repeat</keyword>
<dbReference type="InterPro" id="IPR009003">
    <property type="entry name" value="Peptidase_S1_PA"/>
</dbReference>
<dbReference type="EMBL" id="PVWO01000162">
    <property type="protein sequence ID" value="PSB55816.1"/>
    <property type="molecule type" value="Genomic_DNA"/>
</dbReference>
<dbReference type="InterPro" id="IPR011990">
    <property type="entry name" value="TPR-like_helical_dom_sf"/>
</dbReference>
<name>A0A2T1GE64_9CYAN</name>
<accession>A0A2T1GE64</accession>
<proteinExistence type="predicted"/>
<dbReference type="PANTHER" id="PTHR44858">
    <property type="entry name" value="TETRATRICOPEPTIDE REPEAT PROTEIN 6"/>
    <property type="match status" value="1"/>
</dbReference>
<dbReference type="Gene3D" id="1.25.40.10">
    <property type="entry name" value="Tetratricopeptide repeat domain"/>
    <property type="match status" value="4"/>
</dbReference>
<dbReference type="GO" id="GO:0009279">
    <property type="term" value="C:cell outer membrane"/>
    <property type="evidence" value="ECO:0007669"/>
    <property type="project" value="TreeGrafter"/>
</dbReference>
<dbReference type="GO" id="GO:0046813">
    <property type="term" value="P:receptor-mediated virion attachment to host cell"/>
    <property type="evidence" value="ECO:0007669"/>
    <property type="project" value="TreeGrafter"/>
</dbReference>
<organism evidence="3 4">
    <name type="scientific">Chamaesiphon polymorphus CCALA 037</name>
    <dbReference type="NCBI Taxonomy" id="2107692"/>
    <lineage>
        <taxon>Bacteria</taxon>
        <taxon>Bacillati</taxon>
        <taxon>Cyanobacteriota</taxon>
        <taxon>Cyanophyceae</taxon>
        <taxon>Gomontiellales</taxon>
        <taxon>Chamaesiphonaceae</taxon>
        <taxon>Chamaesiphon</taxon>
    </lineage>
</organism>
<gene>
    <name evidence="3" type="ORF">C7B77_13810</name>
</gene>
<dbReference type="RefSeq" id="WP_106305620.1">
    <property type="nucleotide sequence ID" value="NZ_PVWO01000162.1"/>
</dbReference>
<dbReference type="Gene3D" id="2.40.10.10">
    <property type="entry name" value="Trypsin-like serine proteases"/>
    <property type="match status" value="2"/>
</dbReference>
<evidence type="ECO:0000256" key="2">
    <source>
        <dbReference type="ARBA" id="ARBA00022803"/>
    </source>
</evidence>
<comment type="caution">
    <text evidence="3">The sequence shown here is derived from an EMBL/GenBank/DDBJ whole genome shotgun (WGS) entry which is preliminary data.</text>
</comment>
<dbReference type="InterPro" id="IPR019734">
    <property type="entry name" value="TPR_rpt"/>
</dbReference>